<sequence>MATKGNATALEEVNKESGINQFILIYKISSFRRQKENAQDEKSKSYYLSDGELRQLKFFFE</sequence>
<dbReference type="AlphaFoldDB" id="A0A1I2QB22"/>
<protein>
    <submittedName>
        <fullName evidence="1">Uncharacterized protein</fullName>
    </submittedName>
</protein>
<organism evidence="1 2">
    <name type="scientific">Salegentibacter agarivorans</name>
    <dbReference type="NCBI Taxonomy" id="345907"/>
    <lineage>
        <taxon>Bacteria</taxon>
        <taxon>Pseudomonadati</taxon>
        <taxon>Bacteroidota</taxon>
        <taxon>Flavobacteriia</taxon>
        <taxon>Flavobacteriales</taxon>
        <taxon>Flavobacteriaceae</taxon>
        <taxon>Salegentibacter</taxon>
    </lineage>
</organism>
<evidence type="ECO:0000313" key="1">
    <source>
        <dbReference type="EMBL" id="SFG24843.1"/>
    </source>
</evidence>
<dbReference type="RefSeq" id="WP_093306682.1">
    <property type="nucleotide sequence ID" value="NZ_FOOH01000049.1"/>
</dbReference>
<evidence type="ECO:0000313" key="2">
    <source>
        <dbReference type="Proteomes" id="UP000199116"/>
    </source>
</evidence>
<gene>
    <name evidence="1" type="ORF">SAMN04488033_1493</name>
</gene>
<reference evidence="2" key="1">
    <citation type="submission" date="2016-10" db="EMBL/GenBank/DDBJ databases">
        <authorList>
            <person name="Varghese N."/>
            <person name="Submissions S."/>
        </authorList>
    </citation>
    <scope>NUCLEOTIDE SEQUENCE [LARGE SCALE GENOMIC DNA]</scope>
    <source>
        <strain evidence="2">DSM 23515</strain>
    </source>
</reference>
<dbReference type="Proteomes" id="UP000199116">
    <property type="component" value="Unassembled WGS sequence"/>
</dbReference>
<name>A0A1I2QB22_9FLAO</name>
<dbReference type="EMBL" id="FOOH01000049">
    <property type="protein sequence ID" value="SFG24843.1"/>
    <property type="molecule type" value="Genomic_DNA"/>
</dbReference>
<proteinExistence type="predicted"/>
<accession>A0A1I2QB22</accession>
<keyword evidence="2" id="KW-1185">Reference proteome</keyword>